<comment type="subcellular location">
    <subcellularLocation>
        <location evidence="1">Cell membrane</location>
        <topology evidence="1">Multi-pass membrane protein</topology>
    </subcellularLocation>
</comment>
<dbReference type="InterPro" id="IPR050549">
    <property type="entry name" value="MFS_Trehalose_Transporter"/>
</dbReference>
<dbReference type="InterPro" id="IPR020846">
    <property type="entry name" value="MFS_dom"/>
</dbReference>
<dbReference type="PROSITE" id="PS00217">
    <property type="entry name" value="SUGAR_TRANSPORT_2"/>
    <property type="match status" value="1"/>
</dbReference>
<organism evidence="12 13">
    <name type="scientific">Microctonus aethiopoides</name>
    <dbReference type="NCBI Taxonomy" id="144406"/>
    <lineage>
        <taxon>Eukaryota</taxon>
        <taxon>Metazoa</taxon>
        <taxon>Ecdysozoa</taxon>
        <taxon>Arthropoda</taxon>
        <taxon>Hexapoda</taxon>
        <taxon>Insecta</taxon>
        <taxon>Pterygota</taxon>
        <taxon>Neoptera</taxon>
        <taxon>Endopterygota</taxon>
        <taxon>Hymenoptera</taxon>
        <taxon>Apocrita</taxon>
        <taxon>Ichneumonoidea</taxon>
        <taxon>Braconidae</taxon>
        <taxon>Euphorinae</taxon>
        <taxon>Microctonus</taxon>
    </lineage>
</organism>
<feature type="transmembrane region" description="Helical" evidence="10">
    <location>
        <begin position="313"/>
        <end position="330"/>
    </location>
</feature>
<accession>A0AA39KWV4</accession>
<feature type="transmembrane region" description="Helical" evidence="10">
    <location>
        <begin position="443"/>
        <end position="462"/>
    </location>
</feature>
<dbReference type="GO" id="GO:0022857">
    <property type="term" value="F:transmembrane transporter activity"/>
    <property type="evidence" value="ECO:0007669"/>
    <property type="project" value="InterPro"/>
</dbReference>
<comment type="caution">
    <text evidence="12">The sequence shown here is derived from an EMBL/GenBank/DDBJ whole genome shotgun (WGS) entry which is preliminary data.</text>
</comment>
<dbReference type="InterPro" id="IPR005828">
    <property type="entry name" value="MFS_sugar_transport-like"/>
</dbReference>
<dbReference type="Proteomes" id="UP001168990">
    <property type="component" value="Unassembled WGS sequence"/>
</dbReference>
<keyword evidence="13" id="KW-1185">Reference proteome</keyword>
<proteinExistence type="predicted"/>
<dbReference type="InterPro" id="IPR036259">
    <property type="entry name" value="MFS_trans_sf"/>
</dbReference>
<dbReference type="PANTHER" id="PTHR48021:SF46">
    <property type="entry name" value="MAJOR FACILITATOR SUPERFAMILY (MFS) PROFILE DOMAIN-CONTAINING PROTEIN"/>
    <property type="match status" value="1"/>
</dbReference>
<feature type="transmembrane region" description="Helical" evidence="10">
    <location>
        <begin position="375"/>
        <end position="399"/>
    </location>
</feature>
<keyword evidence="9" id="KW-0175">Coiled coil</keyword>
<dbReference type="AlphaFoldDB" id="A0AA39KWV4"/>
<keyword evidence="8" id="KW-0325">Glycoprotein</keyword>
<evidence type="ECO:0000256" key="9">
    <source>
        <dbReference type="SAM" id="Coils"/>
    </source>
</evidence>
<dbReference type="PROSITE" id="PS50850">
    <property type="entry name" value="MFS"/>
    <property type="match status" value="1"/>
</dbReference>
<dbReference type="Gene3D" id="1.20.1250.20">
    <property type="entry name" value="MFS general substrate transporter like domains"/>
    <property type="match status" value="1"/>
</dbReference>
<keyword evidence="3" id="KW-1003">Cell membrane</keyword>
<feature type="transmembrane region" description="Helical" evidence="10">
    <location>
        <begin position="105"/>
        <end position="125"/>
    </location>
</feature>
<evidence type="ECO:0000256" key="5">
    <source>
        <dbReference type="ARBA" id="ARBA00022692"/>
    </source>
</evidence>
<dbReference type="InterPro" id="IPR005829">
    <property type="entry name" value="Sugar_transporter_CS"/>
</dbReference>
<feature type="coiled-coil region" evidence="9">
    <location>
        <begin position="237"/>
        <end position="264"/>
    </location>
</feature>
<evidence type="ECO:0000256" key="1">
    <source>
        <dbReference type="ARBA" id="ARBA00004651"/>
    </source>
</evidence>
<dbReference type="InterPro" id="IPR003663">
    <property type="entry name" value="Sugar/inositol_transpt"/>
</dbReference>
<evidence type="ECO:0000313" key="12">
    <source>
        <dbReference type="EMBL" id="KAK0176637.1"/>
    </source>
</evidence>
<evidence type="ECO:0000256" key="4">
    <source>
        <dbReference type="ARBA" id="ARBA00022597"/>
    </source>
</evidence>
<evidence type="ECO:0000313" key="13">
    <source>
        <dbReference type="Proteomes" id="UP001168990"/>
    </source>
</evidence>
<feature type="transmembrane region" description="Helical" evidence="10">
    <location>
        <begin position="33"/>
        <end position="52"/>
    </location>
</feature>
<dbReference type="FunFam" id="1.20.1250.20:FF:000218">
    <property type="entry name" value="facilitated trehalose transporter Tret1"/>
    <property type="match status" value="1"/>
</dbReference>
<evidence type="ECO:0000256" key="2">
    <source>
        <dbReference type="ARBA" id="ARBA00022448"/>
    </source>
</evidence>
<feature type="transmembrane region" description="Helical" evidence="10">
    <location>
        <begin position="342"/>
        <end position="363"/>
    </location>
</feature>
<reference evidence="12" key="2">
    <citation type="submission" date="2023-03" db="EMBL/GenBank/DDBJ databases">
        <authorList>
            <person name="Inwood S.N."/>
            <person name="Skelly J.G."/>
            <person name="Guhlin J."/>
            <person name="Harrop T.W.R."/>
            <person name="Goldson S.G."/>
            <person name="Dearden P.K."/>
        </authorList>
    </citation>
    <scope>NUCLEOTIDE SEQUENCE</scope>
    <source>
        <strain evidence="12">Irish</strain>
        <tissue evidence="12">Whole body</tissue>
    </source>
</reference>
<keyword evidence="4" id="KW-0762">Sugar transport</keyword>
<gene>
    <name evidence="12" type="ORF">PV328_000754</name>
</gene>
<keyword evidence="6 10" id="KW-1133">Transmembrane helix</keyword>
<sequence length="496" mass="55056">MSGNMDFLMETPEATSPHTTKESSNFRSQKKQWFASISATLSMVAVGTVYGWTTTILDRLQRGDKDVPVQITLFQSEWIVSLTVIATMFGSFLGAFLSDIFGRKICLLCSSFFFIIGWLNIIFAGNIIALYAARIISGVGVGMSYTTNPMYVSEIADTNIRGALGTLIAINVFTGSLLTCSIGPYVSYTNLGIILLIVPILFVATFIWFPESPYYLAMKNRNDAAAQSIAFFKNININKAREELELIRNNINETQEQSENIKMKIHRLLSYNNRKAFIIVLFLIVTQQFSGNFTTMQYLTGLFTQARIGIDPNIATIFVVAVGLVSGTLATMTVERAGRRKLLMISTFSCALSLFILAIYLYLDHIQINLIKINILPVIVIVLFQIAYQIGLGTLPNALIGELFPTNAKSVAAAGITISDGILGFAVSKFYLEIEHSLGGYSLYFFFAGSCALAFIFVIICIPETKNKSFSEIQEELSQSEFRYFKNSNNQRKVVA</sequence>
<dbReference type="EMBL" id="JAQQBS010000001">
    <property type="protein sequence ID" value="KAK0176637.1"/>
    <property type="molecule type" value="Genomic_DNA"/>
</dbReference>
<evidence type="ECO:0000256" key="6">
    <source>
        <dbReference type="ARBA" id="ARBA00022989"/>
    </source>
</evidence>
<evidence type="ECO:0000256" key="3">
    <source>
        <dbReference type="ARBA" id="ARBA00022475"/>
    </source>
</evidence>
<evidence type="ECO:0000259" key="11">
    <source>
        <dbReference type="PROSITE" id="PS50850"/>
    </source>
</evidence>
<name>A0AA39KWV4_9HYME</name>
<dbReference type="PANTHER" id="PTHR48021">
    <property type="match status" value="1"/>
</dbReference>
<feature type="transmembrane region" description="Helical" evidence="10">
    <location>
        <begin position="78"/>
        <end position="98"/>
    </location>
</feature>
<feature type="transmembrane region" description="Helical" evidence="10">
    <location>
        <begin position="191"/>
        <end position="209"/>
    </location>
</feature>
<feature type="transmembrane region" description="Helical" evidence="10">
    <location>
        <begin position="163"/>
        <end position="185"/>
    </location>
</feature>
<evidence type="ECO:0000256" key="8">
    <source>
        <dbReference type="ARBA" id="ARBA00023180"/>
    </source>
</evidence>
<feature type="domain" description="Major facilitator superfamily (MFS) profile" evidence="11">
    <location>
        <begin position="31"/>
        <end position="466"/>
    </location>
</feature>
<feature type="transmembrane region" description="Helical" evidence="10">
    <location>
        <begin position="276"/>
        <end position="293"/>
    </location>
</feature>
<evidence type="ECO:0000256" key="7">
    <source>
        <dbReference type="ARBA" id="ARBA00023136"/>
    </source>
</evidence>
<keyword evidence="7 10" id="KW-0472">Membrane</keyword>
<evidence type="ECO:0000256" key="10">
    <source>
        <dbReference type="SAM" id="Phobius"/>
    </source>
</evidence>
<dbReference type="PRINTS" id="PR00171">
    <property type="entry name" value="SUGRTRNSPORT"/>
</dbReference>
<reference evidence="12" key="1">
    <citation type="journal article" date="2023" name="bioRxiv">
        <title>Scaffold-level genome assemblies of two parasitoid biocontrol wasps reveal the parthenogenesis mechanism and an associated novel virus.</title>
        <authorList>
            <person name="Inwood S."/>
            <person name="Skelly J."/>
            <person name="Guhlin J."/>
            <person name="Harrop T."/>
            <person name="Goldson S."/>
            <person name="Dearden P."/>
        </authorList>
    </citation>
    <scope>NUCLEOTIDE SEQUENCE</scope>
    <source>
        <strain evidence="12">Irish</strain>
        <tissue evidence="12">Whole body</tissue>
    </source>
</reference>
<keyword evidence="5 10" id="KW-0812">Transmembrane</keyword>
<dbReference type="SUPFAM" id="SSF103473">
    <property type="entry name" value="MFS general substrate transporter"/>
    <property type="match status" value="1"/>
</dbReference>
<protein>
    <recommendedName>
        <fullName evidence="11">Major facilitator superfamily (MFS) profile domain-containing protein</fullName>
    </recommendedName>
</protein>
<keyword evidence="2" id="KW-0813">Transport</keyword>
<dbReference type="GO" id="GO:0005886">
    <property type="term" value="C:plasma membrane"/>
    <property type="evidence" value="ECO:0007669"/>
    <property type="project" value="UniProtKB-SubCell"/>
</dbReference>
<dbReference type="PROSITE" id="PS00216">
    <property type="entry name" value="SUGAR_TRANSPORT_1"/>
    <property type="match status" value="1"/>
</dbReference>
<dbReference type="Pfam" id="PF00083">
    <property type="entry name" value="Sugar_tr"/>
    <property type="match status" value="1"/>
</dbReference>